<protein>
    <submittedName>
        <fullName evidence="9">Inner nuclear membrane protein Man1-like protein</fullName>
    </submittedName>
</protein>
<evidence type="ECO:0000256" key="2">
    <source>
        <dbReference type="ARBA" id="ARBA00022553"/>
    </source>
</evidence>
<dbReference type="STRING" id="299467.A0A443S2S2"/>
<feature type="non-terminal residue" evidence="9">
    <location>
        <position position="1"/>
    </location>
</feature>
<evidence type="ECO:0000259" key="8">
    <source>
        <dbReference type="Pfam" id="PF09402"/>
    </source>
</evidence>
<evidence type="ECO:0000256" key="5">
    <source>
        <dbReference type="ARBA" id="ARBA00023136"/>
    </source>
</evidence>
<dbReference type="Proteomes" id="UP000288716">
    <property type="component" value="Unassembled WGS sequence"/>
</dbReference>
<dbReference type="Gene3D" id="1.10.10.1180">
    <property type="entry name" value="MAN1, winged-helix domain"/>
    <property type="match status" value="1"/>
</dbReference>
<evidence type="ECO:0000256" key="6">
    <source>
        <dbReference type="ARBA" id="ARBA00023242"/>
    </source>
</evidence>
<evidence type="ECO:0000256" key="7">
    <source>
        <dbReference type="SAM" id="Phobius"/>
    </source>
</evidence>
<dbReference type="Pfam" id="PF09402">
    <property type="entry name" value="MSC"/>
    <property type="match status" value="1"/>
</dbReference>
<feature type="domain" description="Man1/Src1-like C-terminal" evidence="8">
    <location>
        <begin position="33"/>
        <end position="284"/>
    </location>
</feature>
<evidence type="ECO:0000256" key="4">
    <source>
        <dbReference type="ARBA" id="ARBA00022989"/>
    </source>
</evidence>
<keyword evidence="5 7" id="KW-0472">Membrane</keyword>
<keyword evidence="3 7" id="KW-0812">Transmembrane</keyword>
<dbReference type="InterPro" id="IPR018996">
    <property type="entry name" value="Man1/Src1-like_C"/>
</dbReference>
<dbReference type="InterPro" id="IPR012677">
    <property type="entry name" value="Nucleotide-bd_a/b_plait_sf"/>
</dbReference>
<dbReference type="GO" id="GO:0031490">
    <property type="term" value="F:chromatin DNA binding"/>
    <property type="evidence" value="ECO:0007669"/>
    <property type="project" value="TreeGrafter"/>
</dbReference>
<dbReference type="InterPro" id="IPR052277">
    <property type="entry name" value="INM_ESCRT-Associated"/>
</dbReference>
<sequence length="468" mass="53716">FASFGKGDPLQLELDVNSGSRGTHAPICEEKITSTTSKCFHSSNNVTAALFIVKSIQNFIQEYSYQYLCESNGGKVTKEDPFSFSLPELRTHVLLQKEKFCKFTDVCGDDEHSDEVVLKSLGYALDLIKLNPQWNIIVDEESDKDYFLRIDPDTYQLSLPFYCRMQLYLTKTMKHLILSMIVIAVVWAVFTYVHRKRKQAAEIQEQIIDLVEKSLDLLQSPDNPQSMPVIHIRDMLFTTQERQSAKCMKIWSKVVSFIEENESRVKVGIEKIDGEDYKTWKWIATSKGNTSLDEGKSTTMKTGTIEWQGQAFCDERPSEGQNNTHVVVNENAMLNSTKKATPNSQQSNTFFAPTCFLKVRNMFTAETQMDPNWKVNIENAILEKCSANSLSGKHGVLHICVEDQDSEGIVYIKCDSRDSATVAFHALHGWWCERKLVSVKFLKEERYYSRFPEARCFNEPLQIRNIYR</sequence>
<dbReference type="Gene3D" id="3.30.70.330">
    <property type="match status" value="1"/>
</dbReference>
<dbReference type="AlphaFoldDB" id="A0A443S2S2"/>
<evidence type="ECO:0000256" key="1">
    <source>
        <dbReference type="ARBA" id="ARBA00004540"/>
    </source>
</evidence>
<name>A0A443S2S2_9ACAR</name>
<organism evidence="9 10">
    <name type="scientific">Leptotrombidium deliense</name>
    <dbReference type="NCBI Taxonomy" id="299467"/>
    <lineage>
        <taxon>Eukaryota</taxon>
        <taxon>Metazoa</taxon>
        <taxon>Ecdysozoa</taxon>
        <taxon>Arthropoda</taxon>
        <taxon>Chelicerata</taxon>
        <taxon>Arachnida</taxon>
        <taxon>Acari</taxon>
        <taxon>Acariformes</taxon>
        <taxon>Trombidiformes</taxon>
        <taxon>Prostigmata</taxon>
        <taxon>Anystina</taxon>
        <taxon>Parasitengona</taxon>
        <taxon>Trombiculoidea</taxon>
        <taxon>Trombiculidae</taxon>
        <taxon>Leptotrombidium</taxon>
    </lineage>
</organism>
<comment type="subcellular location">
    <subcellularLocation>
        <location evidence="1">Nucleus inner membrane</location>
    </subcellularLocation>
</comment>
<dbReference type="GO" id="GO:0006998">
    <property type="term" value="P:nuclear envelope organization"/>
    <property type="evidence" value="ECO:0007669"/>
    <property type="project" value="TreeGrafter"/>
</dbReference>
<dbReference type="InterPro" id="IPR035979">
    <property type="entry name" value="RBD_domain_sf"/>
</dbReference>
<dbReference type="GO" id="GO:0030514">
    <property type="term" value="P:negative regulation of BMP signaling pathway"/>
    <property type="evidence" value="ECO:0007669"/>
    <property type="project" value="TreeGrafter"/>
</dbReference>
<keyword evidence="6" id="KW-0539">Nucleus</keyword>
<keyword evidence="4 7" id="KW-1133">Transmembrane helix</keyword>
<keyword evidence="2" id="KW-0597">Phosphoprotein</keyword>
<evidence type="ECO:0000256" key="3">
    <source>
        <dbReference type="ARBA" id="ARBA00022692"/>
    </source>
</evidence>
<accession>A0A443S2S2</accession>
<dbReference type="VEuPathDB" id="VectorBase:LDEU010214"/>
<dbReference type="GO" id="GO:0005637">
    <property type="term" value="C:nuclear inner membrane"/>
    <property type="evidence" value="ECO:0007669"/>
    <property type="project" value="UniProtKB-SubCell"/>
</dbReference>
<reference evidence="9 10" key="1">
    <citation type="journal article" date="2018" name="Gigascience">
        <title>Genomes of trombidid mites reveal novel predicted allergens and laterally-transferred genes associated with secondary metabolism.</title>
        <authorList>
            <person name="Dong X."/>
            <person name="Chaisiri K."/>
            <person name="Xia D."/>
            <person name="Armstrong S.D."/>
            <person name="Fang Y."/>
            <person name="Donnelly M.J."/>
            <person name="Kadowaki T."/>
            <person name="McGarry J.W."/>
            <person name="Darby A.C."/>
            <person name="Makepeace B.L."/>
        </authorList>
    </citation>
    <scope>NUCLEOTIDE SEQUENCE [LARGE SCALE GENOMIC DNA]</scope>
    <source>
        <strain evidence="9">UoL-UT</strain>
    </source>
</reference>
<evidence type="ECO:0000313" key="9">
    <source>
        <dbReference type="EMBL" id="RWS21826.1"/>
    </source>
</evidence>
<dbReference type="EMBL" id="NCKV01010676">
    <property type="protein sequence ID" value="RWS21826.1"/>
    <property type="molecule type" value="Genomic_DNA"/>
</dbReference>
<keyword evidence="10" id="KW-1185">Reference proteome</keyword>
<evidence type="ECO:0000313" key="10">
    <source>
        <dbReference type="Proteomes" id="UP000288716"/>
    </source>
</evidence>
<dbReference type="PANTHER" id="PTHR13428">
    <property type="entry name" value="INNER NUCLEAR MEMBRANE PROTEIN MAN1 LEM DOMAIN CONTAINING PROTEIN"/>
    <property type="match status" value="1"/>
</dbReference>
<proteinExistence type="predicted"/>
<dbReference type="OrthoDB" id="118234at2759"/>
<dbReference type="InterPro" id="IPR041885">
    <property type="entry name" value="MAN1_winged_helix_dom"/>
</dbReference>
<gene>
    <name evidence="9" type="ORF">B4U80_05563</name>
</gene>
<dbReference type="SUPFAM" id="SSF54928">
    <property type="entry name" value="RNA-binding domain, RBD"/>
    <property type="match status" value="1"/>
</dbReference>
<feature type="transmembrane region" description="Helical" evidence="7">
    <location>
        <begin position="175"/>
        <end position="193"/>
    </location>
</feature>
<dbReference type="PANTHER" id="PTHR13428:SF12">
    <property type="entry name" value="INNER NUCLEAR MEMBRANE PROTEIN MAN1"/>
    <property type="match status" value="1"/>
</dbReference>
<comment type="caution">
    <text evidence="9">The sequence shown here is derived from an EMBL/GenBank/DDBJ whole genome shotgun (WGS) entry which is preliminary data.</text>
</comment>